<dbReference type="EMBL" id="LSRX01001387">
    <property type="protein sequence ID" value="OLP80346.1"/>
    <property type="molecule type" value="Genomic_DNA"/>
</dbReference>
<proteinExistence type="predicted"/>
<evidence type="ECO:0000313" key="4">
    <source>
        <dbReference type="EMBL" id="OLP80346.1"/>
    </source>
</evidence>
<dbReference type="InterPro" id="IPR036770">
    <property type="entry name" value="Ankyrin_rpt-contain_sf"/>
</dbReference>
<dbReference type="Pfam" id="PF13637">
    <property type="entry name" value="Ank_4"/>
    <property type="match status" value="1"/>
</dbReference>
<evidence type="ECO:0000313" key="5">
    <source>
        <dbReference type="Proteomes" id="UP000186817"/>
    </source>
</evidence>
<dbReference type="Proteomes" id="UP000186817">
    <property type="component" value="Unassembled WGS sequence"/>
</dbReference>
<dbReference type="PANTHER" id="PTHR24180">
    <property type="entry name" value="CYCLIN-DEPENDENT KINASE INHIBITOR 2C-RELATED"/>
    <property type="match status" value="1"/>
</dbReference>
<dbReference type="PANTHER" id="PTHR24180:SF45">
    <property type="entry name" value="POLY [ADP-RIBOSE] POLYMERASE TANKYRASE"/>
    <property type="match status" value="1"/>
</dbReference>
<dbReference type="OrthoDB" id="444997at2759"/>
<dbReference type="InterPro" id="IPR051637">
    <property type="entry name" value="Ank_repeat_dom-contain_49"/>
</dbReference>
<dbReference type="PROSITE" id="PS50088">
    <property type="entry name" value="ANK_REPEAT"/>
    <property type="match status" value="3"/>
</dbReference>
<evidence type="ECO:0000256" key="3">
    <source>
        <dbReference type="PROSITE-ProRule" id="PRU00023"/>
    </source>
</evidence>
<reference evidence="4 5" key="1">
    <citation type="submission" date="2016-02" db="EMBL/GenBank/DDBJ databases">
        <title>Genome analysis of coral dinoflagellate symbionts highlights evolutionary adaptations to a symbiotic lifestyle.</title>
        <authorList>
            <person name="Aranda M."/>
            <person name="Li Y."/>
            <person name="Liew Y.J."/>
            <person name="Baumgarten S."/>
            <person name="Simakov O."/>
            <person name="Wilson M."/>
            <person name="Piel J."/>
            <person name="Ashoor H."/>
            <person name="Bougouffa S."/>
            <person name="Bajic V.B."/>
            <person name="Ryu T."/>
            <person name="Ravasi T."/>
            <person name="Bayer T."/>
            <person name="Micklem G."/>
            <person name="Kim H."/>
            <person name="Bhak J."/>
            <person name="Lajeunesse T.C."/>
            <person name="Voolstra C.R."/>
        </authorList>
    </citation>
    <scope>NUCLEOTIDE SEQUENCE [LARGE SCALE GENOMIC DNA]</scope>
    <source>
        <strain evidence="4 5">CCMP2467</strain>
    </source>
</reference>
<dbReference type="SMART" id="SM00248">
    <property type="entry name" value="ANK"/>
    <property type="match status" value="4"/>
</dbReference>
<dbReference type="Pfam" id="PF12796">
    <property type="entry name" value="Ank_2"/>
    <property type="match status" value="1"/>
</dbReference>
<dbReference type="OMA" id="NQKDMYG"/>
<protein>
    <submittedName>
        <fullName evidence="4">Ankyrin-2</fullName>
    </submittedName>
</protein>
<keyword evidence="2 3" id="KW-0040">ANK repeat</keyword>
<keyword evidence="5" id="KW-1185">Reference proteome</keyword>
<dbReference type="InterPro" id="IPR002110">
    <property type="entry name" value="Ankyrin_rpt"/>
</dbReference>
<keyword evidence="1" id="KW-0677">Repeat</keyword>
<evidence type="ECO:0000256" key="1">
    <source>
        <dbReference type="ARBA" id="ARBA00022737"/>
    </source>
</evidence>
<accession>A0A1Q9CBR0</accession>
<dbReference type="PROSITE" id="PS50297">
    <property type="entry name" value="ANK_REP_REGION"/>
    <property type="match status" value="3"/>
</dbReference>
<dbReference type="Gene3D" id="1.25.40.20">
    <property type="entry name" value="Ankyrin repeat-containing domain"/>
    <property type="match status" value="2"/>
</dbReference>
<gene>
    <name evidence="4" type="primary">ANK2</name>
    <name evidence="4" type="ORF">AK812_SmicGene39238</name>
</gene>
<sequence length="255" mass="27098">MVLDDDGTPRPGEVQVVLLSFCPPSNDQVTELRDAAGRGMSADVETLLQKPQDPDLGDPAPLFEASMHGQTEVARLLLEANADKDNATPDGATPLFIAAQEGQLEVARLLLEANADTDKAMQDGATPLYVAAAHGQPEVARLLLEANADMDKAAQNGSTPLCIAAQRGHVEVARLLQESSTDKNKSLVQNIDSASDNTKRSLLDTVNTSSAVMLQKLDTTQQDLLKQTHESHAVLQGVAQSQSFGLQVLSVEPSV</sequence>
<feature type="repeat" description="ANK" evidence="3">
    <location>
        <begin position="90"/>
        <end position="122"/>
    </location>
</feature>
<dbReference type="PRINTS" id="PR01415">
    <property type="entry name" value="ANKYRIN"/>
</dbReference>
<feature type="repeat" description="ANK" evidence="3">
    <location>
        <begin position="123"/>
        <end position="155"/>
    </location>
</feature>
<feature type="repeat" description="ANK" evidence="3">
    <location>
        <begin position="156"/>
        <end position="184"/>
    </location>
</feature>
<comment type="caution">
    <text evidence="4">The sequence shown here is derived from an EMBL/GenBank/DDBJ whole genome shotgun (WGS) entry which is preliminary data.</text>
</comment>
<organism evidence="4 5">
    <name type="scientific">Symbiodinium microadriaticum</name>
    <name type="common">Dinoflagellate</name>
    <name type="synonym">Zooxanthella microadriatica</name>
    <dbReference type="NCBI Taxonomy" id="2951"/>
    <lineage>
        <taxon>Eukaryota</taxon>
        <taxon>Sar</taxon>
        <taxon>Alveolata</taxon>
        <taxon>Dinophyceae</taxon>
        <taxon>Suessiales</taxon>
        <taxon>Symbiodiniaceae</taxon>
        <taxon>Symbiodinium</taxon>
    </lineage>
</organism>
<name>A0A1Q9CBR0_SYMMI</name>
<dbReference type="AlphaFoldDB" id="A0A1Q9CBR0"/>
<evidence type="ECO:0000256" key="2">
    <source>
        <dbReference type="ARBA" id="ARBA00023043"/>
    </source>
</evidence>
<dbReference type="SUPFAM" id="SSF48403">
    <property type="entry name" value="Ankyrin repeat"/>
    <property type="match status" value="1"/>
</dbReference>